<evidence type="ECO:0000256" key="1">
    <source>
        <dbReference type="SAM" id="MobiDB-lite"/>
    </source>
</evidence>
<dbReference type="CDD" id="cd22152">
    <property type="entry name" value="F-box_AtAFR-like"/>
    <property type="match status" value="1"/>
</dbReference>
<dbReference type="InterPro" id="IPR015915">
    <property type="entry name" value="Kelch-typ_b-propeller"/>
</dbReference>
<feature type="domain" description="FKB95-like N-terminal Kelch" evidence="2">
    <location>
        <begin position="581"/>
        <end position="849"/>
    </location>
</feature>
<comment type="caution">
    <text evidence="3">The sequence shown here is derived from an EMBL/GenBank/DDBJ whole genome shotgun (WGS) entry which is preliminary data.</text>
</comment>
<dbReference type="InterPro" id="IPR050354">
    <property type="entry name" value="F-box/kelch-repeat_ARATH"/>
</dbReference>
<feature type="domain" description="FKB95-like N-terminal Kelch" evidence="2">
    <location>
        <begin position="147"/>
        <end position="325"/>
    </location>
</feature>
<evidence type="ECO:0000313" key="4">
    <source>
        <dbReference type="Proteomes" id="UP000824890"/>
    </source>
</evidence>
<keyword evidence="4" id="KW-1185">Reference proteome</keyword>
<evidence type="ECO:0000313" key="3">
    <source>
        <dbReference type="EMBL" id="KAH0894333.1"/>
    </source>
</evidence>
<dbReference type="Proteomes" id="UP000824890">
    <property type="component" value="Unassembled WGS sequence"/>
</dbReference>
<dbReference type="Pfam" id="PF25210">
    <property type="entry name" value="Kelch_FKB95"/>
    <property type="match status" value="2"/>
</dbReference>
<dbReference type="PANTHER" id="PTHR24414">
    <property type="entry name" value="F-BOX/KELCH-REPEAT PROTEIN SKIP4"/>
    <property type="match status" value="1"/>
</dbReference>
<dbReference type="PANTHER" id="PTHR24414:SF91">
    <property type="entry name" value="(RAPE) HYPOTHETICAL PROTEIN"/>
    <property type="match status" value="1"/>
</dbReference>
<name>A0ABQ8APC3_BRANA</name>
<proteinExistence type="predicted"/>
<dbReference type="InterPro" id="IPR057499">
    <property type="entry name" value="Kelch_FKB95"/>
</dbReference>
<protein>
    <recommendedName>
        <fullName evidence="2">FKB95-like N-terminal Kelch domain-containing protein</fullName>
    </recommendedName>
</protein>
<reference evidence="3 4" key="1">
    <citation type="submission" date="2021-05" db="EMBL/GenBank/DDBJ databases">
        <title>Genome Assembly of Synthetic Allotetraploid Brassica napus Reveals Homoeologous Exchanges between Subgenomes.</title>
        <authorList>
            <person name="Davis J.T."/>
        </authorList>
    </citation>
    <scope>NUCLEOTIDE SEQUENCE [LARGE SCALE GENOMIC DNA]</scope>
    <source>
        <strain evidence="4">cv. Da-Ae</strain>
        <tissue evidence="3">Seedling</tissue>
    </source>
</reference>
<dbReference type="SUPFAM" id="SSF117281">
    <property type="entry name" value="Kelch motif"/>
    <property type="match status" value="2"/>
</dbReference>
<dbReference type="Gene3D" id="2.120.10.80">
    <property type="entry name" value="Kelch-type beta propeller"/>
    <property type="match status" value="2"/>
</dbReference>
<dbReference type="EMBL" id="JAGKQM010000013">
    <property type="protein sequence ID" value="KAH0894333.1"/>
    <property type="molecule type" value="Genomic_DNA"/>
</dbReference>
<gene>
    <name evidence="3" type="ORF">HID58_056762</name>
</gene>
<evidence type="ECO:0000259" key="2">
    <source>
        <dbReference type="Pfam" id="PF25210"/>
    </source>
</evidence>
<organism evidence="3 4">
    <name type="scientific">Brassica napus</name>
    <name type="common">Rape</name>
    <dbReference type="NCBI Taxonomy" id="3708"/>
    <lineage>
        <taxon>Eukaryota</taxon>
        <taxon>Viridiplantae</taxon>
        <taxon>Streptophyta</taxon>
        <taxon>Embryophyta</taxon>
        <taxon>Tracheophyta</taxon>
        <taxon>Spermatophyta</taxon>
        <taxon>Magnoliopsida</taxon>
        <taxon>eudicotyledons</taxon>
        <taxon>Gunneridae</taxon>
        <taxon>Pentapetalae</taxon>
        <taxon>rosids</taxon>
        <taxon>malvids</taxon>
        <taxon>Brassicales</taxon>
        <taxon>Brassicaceae</taxon>
        <taxon>Brassiceae</taxon>
        <taxon>Brassica</taxon>
    </lineage>
</organism>
<sequence length="891" mass="101600">MNLQVEPPEKKSKRKKKTSPSPSTSPSFSLLPDEIIVSCLALISRAYYPRLSIISKSFWSLLSSKQLYTARSHIGSTEQCLYIPISPMVCTRWINPNLALEKKKKNKTLGKSLAPIPSSDSPSISKSTVVVGSDIYVMVDQSRPNRHDGKIYVMGGCGDDDEPWAEVFDIKTQTWERLSDPGNAIRKIHFWNSYRAYAYDTSEDNWESMIDGGVWYHCIPKSACEIDGVWYHMSYGPYDFRWTREGEKWKAVKGLDSLIKMYNRNGGSGSNKTKLVSCCGKLLLLWEGCMKHNPNNRKKIWCAEITLETDDEGEVWGNAEWIDVVQSVPTQRRGVSGGAPPQNNGPPETVIYSAPQDQYHPPHQHMYPMAPSPPCHHMDEPHPPDELWENSEVLYTMIFKHQRELKRKQQSLWLCHPTLWPTTHSASVIDGVWYRMSHAPYYFRWTRDGGKWKGAKELRLINKDVQYEWLLHCGGKLLFVWEGYMKHNPKNTKKIWCAEIMLETDDEGEVWGNVEWIDVVQSFPTQRELDLENVLPYTLNHFKKLSVAPLFQGALLSSNSHRKHQAVSLLINLPNGLPLTAGKSLALIPSSDFLSLSKSTVVVGSEIYVIGGPVKTEHEANYMSKWVSHTNPCCRTHTWLDAPSMILGRRHAHTCRYDGKIYVMGGCGVLEEPWGEVFDTNTQTWKPLSDPATEICCCTFHRIKEIKGKIYFWNSDRTTPINHALMTQVKITGRVVTEVNMFDGWWCTVPLYSQVSILSHGCSWTKDGGNWKGVKGLDSLTKMYDGNGGLSGNTTELVSCGGKLLFMWEGHMTRNPGNSNRKQIWCAEITMETHDEGEVWGNVEWIDVVQSVPMKFELLRCLCLIDFVVCIRVGERTRKHKQKEINKPERE</sequence>
<accession>A0ABQ8APC3</accession>
<feature type="region of interest" description="Disordered" evidence="1">
    <location>
        <begin position="1"/>
        <end position="27"/>
    </location>
</feature>